<dbReference type="SUPFAM" id="SSF51695">
    <property type="entry name" value="PLC-like phosphodiesterases"/>
    <property type="match status" value="1"/>
</dbReference>
<comment type="caution">
    <text evidence="2">The sequence shown here is derived from an EMBL/GenBank/DDBJ whole genome shotgun (WGS) entry which is preliminary data.</text>
</comment>
<dbReference type="Proteomes" id="UP000249056">
    <property type="component" value="Unassembled WGS sequence"/>
</dbReference>
<dbReference type="PANTHER" id="PTHR13593">
    <property type="match status" value="1"/>
</dbReference>
<proteinExistence type="predicted"/>
<reference evidence="2 3" key="1">
    <citation type="submission" date="2018-06" db="EMBL/GenBank/DDBJ databases">
        <title>Genome Sequence of the Brown Rot Fungal Pathogen Monilinia fructigena.</title>
        <authorList>
            <person name="Landi L."/>
            <person name="De Miccolis Angelini R.M."/>
            <person name="Pollastro S."/>
            <person name="Abate D."/>
            <person name="Faretra F."/>
            <person name="Romanazzi G."/>
        </authorList>
    </citation>
    <scope>NUCLEOTIDE SEQUENCE [LARGE SCALE GENOMIC DNA]</scope>
    <source>
        <strain evidence="2 3">Mfrg269</strain>
    </source>
</reference>
<accession>A0A395J028</accession>
<keyword evidence="1" id="KW-0732">Signal</keyword>
<name>A0A395J028_9HELO</name>
<evidence type="ECO:0000313" key="3">
    <source>
        <dbReference type="Proteomes" id="UP000249056"/>
    </source>
</evidence>
<feature type="signal peptide" evidence="1">
    <location>
        <begin position="1"/>
        <end position="17"/>
    </location>
</feature>
<organism evidence="2 3">
    <name type="scientific">Monilinia fructigena</name>
    <dbReference type="NCBI Taxonomy" id="38457"/>
    <lineage>
        <taxon>Eukaryota</taxon>
        <taxon>Fungi</taxon>
        <taxon>Dikarya</taxon>
        <taxon>Ascomycota</taxon>
        <taxon>Pezizomycotina</taxon>
        <taxon>Leotiomycetes</taxon>
        <taxon>Helotiales</taxon>
        <taxon>Sclerotiniaceae</taxon>
        <taxon>Monilinia</taxon>
    </lineage>
</organism>
<feature type="chain" id="PRO_5017363822" description="Phosphatidylinositol-specific phospholipase C X domain-containing protein" evidence="1">
    <location>
        <begin position="18"/>
        <end position="259"/>
    </location>
</feature>
<dbReference type="EMBL" id="QKRW01000008">
    <property type="protein sequence ID" value="RAL65852.1"/>
    <property type="molecule type" value="Genomic_DNA"/>
</dbReference>
<dbReference type="Gene3D" id="3.20.20.190">
    <property type="entry name" value="Phosphatidylinositol (PI) phosphodiesterase"/>
    <property type="match status" value="1"/>
</dbReference>
<dbReference type="Pfam" id="PF26146">
    <property type="entry name" value="PI-PLC_X"/>
    <property type="match status" value="1"/>
</dbReference>
<dbReference type="OrthoDB" id="7984201at2759"/>
<dbReference type="PANTHER" id="PTHR13593:SF146">
    <property type="entry name" value="PLC-LIKE PHOSPHODIESTERASE"/>
    <property type="match status" value="1"/>
</dbReference>
<evidence type="ECO:0008006" key="4">
    <source>
        <dbReference type="Google" id="ProtNLM"/>
    </source>
</evidence>
<evidence type="ECO:0000256" key="1">
    <source>
        <dbReference type="SAM" id="SignalP"/>
    </source>
</evidence>
<evidence type="ECO:0000313" key="2">
    <source>
        <dbReference type="EMBL" id="RAL65852.1"/>
    </source>
</evidence>
<dbReference type="InterPro" id="IPR051057">
    <property type="entry name" value="PI-PLC_domain"/>
</dbReference>
<sequence length="259" mass="28729">MLLILFYLWACITVAVAQVCNGYSELCGRKWSNISQIGTHDSAFVGDLPTENQNIDITAQLNAGVRFLQAQTHYFFGVLRLCHTSCWEKDAGPAVDYLSDVKKWLDTNPNEVVTLLLTNGDYIPVGNFSAVMEASGLASYAYTPPHKLAIDEWPTLQEMIASGDRLVMFIDYGANTNIAPYVLPEFSYFFETAYDIGSCKDERSNGLMLLDFFNTGNALAAQNTLNGLPVKKSAGSKFRNTPQWSIFLIVVFASVYLLP</sequence>
<dbReference type="AlphaFoldDB" id="A0A395J028"/>
<gene>
    <name evidence="2" type="ORF">DID88_005515</name>
</gene>
<protein>
    <recommendedName>
        <fullName evidence="4">Phosphatidylinositol-specific phospholipase C X domain-containing protein</fullName>
    </recommendedName>
</protein>
<keyword evidence="3" id="KW-1185">Reference proteome</keyword>
<dbReference type="GO" id="GO:0008081">
    <property type="term" value="F:phosphoric diester hydrolase activity"/>
    <property type="evidence" value="ECO:0007669"/>
    <property type="project" value="InterPro"/>
</dbReference>
<dbReference type="GO" id="GO:0006629">
    <property type="term" value="P:lipid metabolic process"/>
    <property type="evidence" value="ECO:0007669"/>
    <property type="project" value="InterPro"/>
</dbReference>
<dbReference type="InterPro" id="IPR017946">
    <property type="entry name" value="PLC-like_Pdiesterase_TIM-brl"/>
</dbReference>